<accession>A0A7W5DWN3</accession>
<organism evidence="2 3">
    <name type="scientific">Aporhodopirellula rubra</name>
    <dbReference type="NCBI Taxonomy" id="980271"/>
    <lineage>
        <taxon>Bacteria</taxon>
        <taxon>Pseudomonadati</taxon>
        <taxon>Planctomycetota</taxon>
        <taxon>Planctomycetia</taxon>
        <taxon>Pirellulales</taxon>
        <taxon>Pirellulaceae</taxon>
        <taxon>Aporhodopirellula</taxon>
    </lineage>
</organism>
<reference evidence="2 3" key="1">
    <citation type="submission" date="2020-08" db="EMBL/GenBank/DDBJ databases">
        <title>Genomic Encyclopedia of Type Strains, Phase III (KMG-III): the genomes of soil and plant-associated and newly described type strains.</title>
        <authorList>
            <person name="Whitman W."/>
        </authorList>
    </citation>
    <scope>NUCLEOTIDE SEQUENCE [LARGE SCALE GENOMIC DNA]</scope>
    <source>
        <strain evidence="2 3">CECT 8075</strain>
    </source>
</reference>
<dbReference type="Proteomes" id="UP000536179">
    <property type="component" value="Unassembled WGS sequence"/>
</dbReference>
<keyword evidence="3" id="KW-1185">Reference proteome</keyword>
<protein>
    <submittedName>
        <fullName evidence="2">Uncharacterized protein</fullName>
    </submittedName>
</protein>
<dbReference type="EMBL" id="JACHXU010000004">
    <property type="protein sequence ID" value="MBB3205886.1"/>
    <property type="molecule type" value="Genomic_DNA"/>
</dbReference>
<keyword evidence="1" id="KW-0812">Transmembrane</keyword>
<keyword evidence="1" id="KW-0472">Membrane</keyword>
<feature type="transmembrane region" description="Helical" evidence="1">
    <location>
        <begin position="12"/>
        <end position="33"/>
    </location>
</feature>
<evidence type="ECO:0000313" key="3">
    <source>
        <dbReference type="Proteomes" id="UP000536179"/>
    </source>
</evidence>
<dbReference type="AlphaFoldDB" id="A0A7W5DWN3"/>
<comment type="caution">
    <text evidence="2">The sequence shown here is derived from an EMBL/GenBank/DDBJ whole genome shotgun (WGS) entry which is preliminary data.</text>
</comment>
<sequence length="51" mass="5659">MHSLDFMAGYRLGYAAAANMCFAAPPFFVFPLFSQATVFADQNSRWPIAPI</sequence>
<evidence type="ECO:0000313" key="2">
    <source>
        <dbReference type="EMBL" id="MBB3205886.1"/>
    </source>
</evidence>
<gene>
    <name evidence="2" type="ORF">FHS27_001690</name>
</gene>
<name>A0A7W5DWN3_9BACT</name>
<evidence type="ECO:0000256" key="1">
    <source>
        <dbReference type="SAM" id="Phobius"/>
    </source>
</evidence>
<keyword evidence="1" id="KW-1133">Transmembrane helix</keyword>
<proteinExistence type="predicted"/>